<gene>
    <name evidence="2" type="ORF">COT64_00350</name>
</gene>
<evidence type="ECO:0000313" key="3">
    <source>
        <dbReference type="Proteomes" id="UP000230775"/>
    </source>
</evidence>
<protein>
    <recommendedName>
        <fullName evidence="4">DUF4012 domain-containing protein</fullName>
    </recommendedName>
</protein>
<reference evidence="3" key="1">
    <citation type="submission" date="2017-09" db="EMBL/GenBank/DDBJ databases">
        <title>Depth-based differentiation of microbial function through sediment-hosted aquifers and enrichment of novel symbionts in the deep terrestrial subsurface.</title>
        <authorList>
            <person name="Probst A.J."/>
            <person name="Ladd B."/>
            <person name="Jarett J.K."/>
            <person name="Geller-Mcgrath D.E."/>
            <person name="Sieber C.M.K."/>
            <person name="Emerson J.B."/>
            <person name="Anantharaman K."/>
            <person name="Thomas B.C."/>
            <person name="Malmstrom R."/>
            <person name="Stieglmeier M."/>
            <person name="Klingl A."/>
            <person name="Woyke T."/>
            <person name="Ryan C.M."/>
            <person name="Banfield J.F."/>
        </authorList>
    </citation>
    <scope>NUCLEOTIDE SEQUENCE [LARGE SCALE GENOMIC DNA]</scope>
</reference>
<dbReference type="Pfam" id="PF13196">
    <property type="entry name" value="DUF4012"/>
    <property type="match status" value="1"/>
</dbReference>
<keyword evidence="1" id="KW-1133">Transmembrane helix</keyword>
<dbReference type="AlphaFoldDB" id="A0A2H0WQE3"/>
<accession>A0A2H0WQE3</accession>
<evidence type="ECO:0000313" key="2">
    <source>
        <dbReference type="EMBL" id="PIS14883.1"/>
    </source>
</evidence>
<dbReference type="EMBL" id="PEZI01000007">
    <property type="protein sequence ID" value="PIS14883.1"/>
    <property type="molecule type" value="Genomic_DNA"/>
</dbReference>
<dbReference type="Gene3D" id="3.40.50.720">
    <property type="entry name" value="NAD(P)-binding Rossmann-like Domain"/>
    <property type="match status" value="1"/>
</dbReference>
<dbReference type="Proteomes" id="UP000230775">
    <property type="component" value="Unassembled WGS sequence"/>
</dbReference>
<keyword evidence="1" id="KW-0472">Membrane</keyword>
<proteinExistence type="predicted"/>
<feature type="transmembrane region" description="Helical" evidence="1">
    <location>
        <begin position="348"/>
        <end position="369"/>
    </location>
</feature>
<comment type="caution">
    <text evidence="2">The sequence shown here is derived from an EMBL/GenBank/DDBJ whole genome shotgun (WGS) entry which is preliminary data.</text>
</comment>
<organism evidence="2 3">
    <name type="scientific">Candidatus Shapirobacteria bacterium CG09_land_8_20_14_0_10_39_12</name>
    <dbReference type="NCBI Taxonomy" id="1974885"/>
    <lineage>
        <taxon>Bacteria</taxon>
        <taxon>Candidatus Shapironibacteriota</taxon>
    </lineage>
</organism>
<evidence type="ECO:0008006" key="4">
    <source>
        <dbReference type="Google" id="ProtNLM"/>
    </source>
</evidence>
<keyword evidence="1" id="KW-0812">Transmembrane</keyword>
<evidence type="ECO:0000256" key="1">
    <source>
        <dbReference type="SAM" id="Phobius"/>
    </source>
</evidence>
<sequence>MVKIFLMPKTDFNLKTEYDFFSKAIIIDEIGELPALLVDALLNHGCLVKYFGKEKKQNFSYLDGKKNFQYLASKQEIDLTERLDYLFYFPSNSQPSFEEAESLIKLPFIKSLICASENLTQLDKIRPLIKDINLNVKIAYFNLVFGPRLKENPCGKWFASAFKEKKIILNGQPDEKINILPVKDLIRELIRLIFSFETQFKEYYLLPKEEINYFILSNLIKNLLSDVNIEFLADKKESFREPVNAEKIKINFNLEEKLQEEVDWFERNSNITEKTVKAEIEKVAVQENVYIPEEISKQPVLENEPKNEEREESFAVSQKTEDNKLSFLFTEKQKILSKSQKPSFFKKMVFGTFLFFLLIFVFFVFPLGLSFGSGSLGIKKVTKIKEDVADGDFSSAIIKADQANKLFSISKKTMTITGPFYGLIGFGKQIEQIYEVFPFAENLFNSLKSSLKAAQRAVELEKKFFNEEENQWQENLSLLKTDLASAYEQASLSQASLEKIEPLFKFFGRSLNQEKVKTLLTEGREVVLKGQNLTAVLSRILGVGSIKTYLVLIQNNTELRPTGGFIGSYGIVRLENGKLINFEVFNSYQADSQLKGQVDPPETLTKYLSETTWYLRDSNWDPDFVLSAQRAQWFLDKEMQITADGTIALNLEVIKKLLKAVGEVEVVDYNDKINADNLYQKTEQYSDIGSFPGSSQRLDFLGSLVKEIFEKTKTADSKQLVDITGAIFSSLDQKEMMLYFNDPGVESVISKLEWEGSIRSYQQFASQDAIFTDYLSIIESNVGVNKANFYVQRKIDHQISINDTGKVQEKLTITYDNLSPSENWPSGRYKNYLRVYLEKDSKLTSVFINDPKNSGLWLPLESENMDFAEEHNKAVYGFLLEVPIKSQRKIEINYELANSLVLSSKLTSYLLMVQKQSGALSSIYDLRVSYPASFIPLRVIPSAIVGNQQLLISSKLGTDIVYQIDWAR</sequence>
<dbReference type="InterPro" id="IPR025101">
    <property type="entry name" value="DUF4012"/>
</dbReference>
<name>A0A2H0WQE3_9BACT</name>